<gene>
    <name evidence="2" type="ORF">GALMADRAFT_135883</name>
</gene>
<dbReference type="Gene3D" id="3.30.710.10">
    <property type="entry name" value="Potassium Channel Kv1.1, Chain A"/>
    <property type="match status" value="1"/>
</dbReference>
<dbReference type="STRING" id="685588.A0A067TEJ1"/>
<proteinExistence type="predicted"/>
<accession>A0A067TEJ1</accession>
<organism evidence="2 3">
    <name type="scientific">Galerina marginata (strain CBS 339.88)</name>
    <dbReference type="NCBI Taxonomy" id="685588"/>
    <lineage>
        <taxon>Eukaryota</taxon>
        <taxon>Fungi</taxon>
        <taxon>Dikarya</taxon>
        <taxon>Basidiomycota</taxon>
        <taxon>Agaricomycotina</taxon>
        <taxon>Agaricomycetes</taxon>
        <taxon>Agaricomycetidae</taxon>
        <taxon>Agaricales</taxon>
        <taxon>Agaricineae</taxon>
        <taxon>Strophariaceae</taxon>
        <taxon>Galerina</taxon>
    </lineage>
</organism>
<feature type="domain" description="BTB" evidence="1">
    <location>
        <begin position="19"/>
        <end position="129"/>
    </location>
</feature>
<dbReference type="AlphaFoldDB" id="A0A067TEJ1"/>
<dbReference type="Pfam" id="PF00651">
    <property type="entry name" value="BTB"/>
    <property type="match status" value="1"/>
</dbReference>
<protein>
    <recommendedName>
        <fullName evidence="1">BTB domain-containing protein</fullName>
    </recommendedName>
</protein>
<evidence type="ECO:0000313" key="2">
    <source>
        <dbReference type="EMBL" id="KDR80772.1"/>
    </source>
</evidence>
<evidence type="ECO:0000259" key="1">
    <source>
        <dbReference type="SMART" id="SM00225"/>
    </source>
</evidence>
<dbReference type="SMART" id="SM00225">
    <property type="entry name" value="BTB"/>
    <property type="match status" value="1"/>
</dbReference>
<dbReference type="OrthoDB" id="3164835at2759"/>
<reference evidence="3" key="1">
    <citation type="journal article" date="2014" name="Proc. Natl. Acad. Sci. U.S.A.">
        <title>Extensive sampling of basidiomycete genomes demonstrates inadequacy of the white-rot/brown-rot paradigm for wood decay fungi.</title>
        <authorList>
            <person name="Riley R."/>
            <person name="Salamov A.A."/>
            <person name="Brown D.W."/>
            <person name="Nagy L.G."/>
            <person name="Floudas D."/>
            <person name="Held B.W."/>
            <person name="Levasseur A."/>
            <person name="Lombard V."/>
            <person name="Morin E."/>
            <person name="Otillar R."/>
            <person name="Lindquist E.A."/>
            <person name="Sun H."/>
            <person name="LaButti K.M."/>
            <person name="Schmutz J."/>
            <person name="Jabbour D."/>
            <person name="Luo H."/>
            <person name="Baker S.E."/>
            <person name="Pisabarro A.G."/>
            <person name="Walton J.D."/>
            <person name="Blanchette R.A."/>
            <person name="Henrissat B."/>
            <person name="Martin F."/>
            <person name="Cullen D."/>
            <person name="Hibbett D.S."/>
            <person name="Grigoriev I.V."/>
        </authorList>
    </citation>
    <scope>NUCLEOTIDE SEQUENCE [LARGE SCALE GENOMIC DNA]</scope>
    <source>
        <strain evidence="3">CBS 339.88</strain>
    </source>
</reference>
<dbReference type="InterPro" id="IPR000210">
    <property type="entry name" value="BTB/POZ_dom"/>
</dbReference>
<dbReference type="Proteomes" id="UP000027222">
    <property type="component" value="Unassembled WGS sequence"/>
</dbReference>
<dbReference type="HOGENOM" id="CLU_052397_0_1_1"/>
<evidence type="ECO:0000313" key="3">
    <source>
        <dbReference type="Proteomes" id="UP000027222"/>
    </source>
</evidence>
<dbReference type="EMBL" id="KL142371">
    <property type="protein sequence ID" value="KDR80772.1"/>
    <property type="molecule type" value="Genomic_DNA"/>
</dbReference>
<sequence>MHKQDSREAGPPFQSTARTDVVLRSSDNVDFYLMRAFLAFCSPVLESKLSQPPSYNVNDVPDKCATGSLSVIVLMEDSNILEQLLRLCYPGTSLEIQNLDDIVAVKAAAAKYSIDILEEELRKRLLVSPVIEKEPLGVFCIAFHYGWEDVGRLAAKNTLTMNILPFCKWLEYLTGVELFRLEEYRRTCGEAIVSWMEEQSYSSFGASFVWHVPSLHSAECTTSGDDRSNWFKNMTAGRPLIAKSWWKTYYNDLLIRLRKHPIAITALDDEASNAALECAKPCPVCSGPRGHKDMANYKKLVAAAVETVVGGIVLEVKFKRPSTDLIS</sequence>
<name>A0A067TEJ1_GALM3</name>
<dbReference type="InterPro" id="IPR011333">
    <property type="entry name" value="SKP1/BTB/POZ_sf"/>
</dbReference>
<dbReference type="SUPFAM" id="SSF54695">
    <property type="entry name" value="POZ domain"/>
    <property type="match status" value="1"/>
</dbReference>
<keyword evidence="3" id="KW-1185">Reference proteome</keyword>